<evidence type="ECO:0000313" key="1">
    <source>
        <dbReference type="EMBL" id="KIL67236.1"/>
    </source>
</evidence>
<accession>A0A0C2XCS7</accession>
<dbReference type="Proteomes" id="UP000054549">
    <property type="component" value="Unassembled WGS sequence"/>
</dbReference>
<proteinExistence type="predicted"/>
<name>A0A0C2XCS7_AMAMK</name>
<gene>
    <name evidence="1" type="ORF">M378DRAFT_159637</name>
</gene>
<sequence length="61" mass="6868">MTHESAGIQAYVWSCWGVERIIPGAGMMVGGFSSDLVLNYQHKCKKPEREPLHNPQLIWGL</sequence>
<protein>
    <submittedName>
        <fullName evidence="1">Uncharacterized protein</fullName>
    </submittedName>
</protein>
<dbReference type="InParanoid" id="A0A0C2XCS7"/>
<dbReference type="HOGENOM" id="CLU_2922111_0_0_1"/>
<keyword evidence="2" id="KW-1185">Reference proteome</keyword>
<organism evidence="1 2">
    <name type="scientific">Amanita muscaria (strain Koide BX008)</name>
    <dbReference type="NCBI Taxonomy" id="946122"/>
    <lineage>
        <taxon>Eukaryota</taxon>
        <taxon>Fungi</taxon>
        <taxon>Dikarya</taxon>
        <taxon>Basidiomycota</taxon>
        <taxon>Agaricomycotina</taxon>
        <taxon>Agaricomycetes</taxon>
        <taxon>Agaricomycetidae</taxon>
        <taxon>Agaricales</taxon>
        <taxon>Pluteineae</taxon>
        <taxon>Amanitaceae</taxon>
        <taxon>Amanita</taxon>
    </lineage>
</organism>
<reference evidence="1 2" key="1">
    <citation type="submission" date="2014-04" db="EMBL/GenBank/DDBJ databases">
        <title>Evolutionary Origins and Diversification of the Mycorrhizal Mutualists.</title>
        <authorList>
            <consortium name="DOE Joint Genome Institute"/>
            <consortium name="Mycorrhizal Genomics Consortium"/>
            <person name="Kohler A."/>
            <person name="Kuo A."/>
            <person name="Nagy L.G."/>
            <person name="Floudas D."/>
            <person name="Copeland A."/>
            <person name="Barry K.W."/>
            <person name="Cichocki N."/>
            <person name="Veneault-Fourrey C."/>
            <person name="LaButti K."/>
            <person name="Lindquist E.A."/>
            <person name="Lipzen A."/>
            <person name="Lundell T."/>
            <person name="Morin E."/>
            <person name="Murat C."/>
            <person name="Riley R."/>
            <person name="Ohm R."/>
            <person name="Sun H."/>
            <person name="Tunlid A."/>
            <person name="Henrissat B."/>
            <person name="Grigoriev I.V."/>
            <person name="Hibbett D.S."/>
            <person name="Martin F."/>
        </authorList>
    </citation>
    <scope>NUCLEOTIDE SEQUENCE [LARGE SCALE GENOMIC DNA]</scope>
    <source>
        <strain evidence="1 2">Koide BX008</strain>
    </source>
</reference>
<dbReference type="AlphaFoldDB" id="A0A0C2XCS7"/>
<dbReference type="EMBL" id="KN818232">
    <property type="protein sequence ID" value="KIL67236.1"/>
    <property type="molecule type" value="Genomic_DNA"/>
</dbReference>
<evidence type="ECO:0000313" key="2">
    <source>
        <dbReference type="Proteomes" id="UP000054549"/>
    </source>
</evidence>